<keyword evidence="1" id="KW-1133">Transmembrane helix</keyword>
<name>A0ABT6U0Q7_9GAMM</name>
<keyword evidence="1" id="KW-0472">Membrane</keyword>
<protein>
    <submittedName>
        <fullName evidence="2">Uncharacterized protein</fullName>
    </submittedName>
</protein>
<keyword evidence="1" id="KW-0812">Transmembrane</keyword>
<evidence type="ECO:0000256" key="1">
    <source>
        <dbReference type="SAM" id="Phobius"/>
    </source>
</evidence>
<dbReference type="EMBL" id="JAKUMG010000005">
    <property type="protein sequence ID" value="MDI4669750.1"/>
    <property type="molecule type" value="Genomic_DNA"/>
</dbReference>
<evidence type="ECO:0000313" key="2">
    <source>
        <dbReference type="EMBL" id="MDI4669750.1"/>
    </source>
</evidence>
<reference evidence="2 3" key="1">
    <citation type="submission" date="2022-02" db="EMBL/GenBank/DDBJ databases">
        <title>Genome analysis of Beneficial Microorganisms for Coral consortium from Pocillopora damicornis.</title>
        <authorList>
            <person name="Rosado P.M."/>
            <person name="Cardoso P.M."/>
            <person name="Rosado J.G."/>
            <person name="Schultz J."/>
            <person name="Rocha U."/>
            <person name="Costa T.K."/>
            <person name="Peixoto R.S."/>
        </authorList>
    </citation>
    <scope>NUCLEOTIDE SEQUENCE [LARGE SCALE GENOMIC DNA]</scope>
    <source>
        <strain evidence="2 3">BMC5</strain>
    </source>
</reference>
<evidence type="ECO:0000313" key="3">
    <source>
        <dbReference type="Proteomes" id="UP001156974"/>
    </source>
</evidence>
<keyword evidence="3" id="KW-1185">Reference proteome</keyword>
<feature type="transmembrane region" description="Helical" evidence="1">
    <location>
        <begin position="73"/>
        <end position="102"/>
    </location>
</feature>
<dbReference type="Proteomes" id="UP001156974">
    <property type="component" value="Unassembled WGS sequence"/>
</dbReference>
<comment type="caution">
    <text evidence="2">The sequence shown here is derived from an EMBL/GenBank/DDBJ whole genome shotgun (WGS) entry which is preliminary data.</text>
</comment>
<sequence>MYKLDLESKLVMLLAKPLKRMHKKGKTIMFSKQEKANFSRYWKGVFKYIFFVLFGFTALRVALLFLYDDAENVTLFSILTGILIIGVGSVLVSVLIALMAIFKER</sequence>
<accession>A0ABT6U0Q7</accession>
<gene>
    <name evidence="2" type="ORF">MKZ47_11670</name>
</gene>
<feature type="transmembrane region" description="Helical" evidence="1">
    <location>
        <begin position="45"/>
        <end position="67"/>
    </location>
</feature>
<proteinExistence type="predicted"/>
<dbReference type="RefSeq" id="WP_175082829.1">
    <property type="nucleotide sequence ID" value="NZ_JAKUMG010000005.1"/>
</dbReference>
<organism evidence="2 3">
    <name type="scientific">Pseudoalteromonas shioyasakiensis</name>
    <dbReference type="NCBI Taxonomy" id="1190813"/>
    <lineage>
        <taxon>Bacteria</taxon>
        <taxon>Pseudomonadati</taxon>
        <taxon>Pseudomonadota</taxon>
        <taxon>Gammaproteobacteria</taxon>
        <taxon>Alteromonadales</taxon>
        <taxon>Pseudoalteromonadaceae</taxon>
        <taxon>Pseudoalteromonas</taxon>
    </lineage>
</organism>